<evidence type="ECO:0000256" key="3">
    <source>
        <dbReference type="ARBA" id="ARBA00022679"/>
    </source>
</evidence>
<evidence type="ECO:0000256" key="6">
    <source>
        <dbReference type="SAM" id="MobiDB-lite"/>
    </source>
</evidence>
<gene>
    <name evidence="8" type="ORF">MCOR_8389</name>
</gene>
<feature type="region of interest" description="Disordered" evidence="6">
    <location>
        <begin position="1"/>
        <end position="37"/>
    </location>
</feature>
<evidence type="ECO:0000256" key="1">
    <source>
        <dbReference type="ARBA" id="ARBA00004123"/>
    </source>
</evidence>
<dbReference type="PANTHER" id="PTHR14453">
    <property type="entry name" value="PARP/ZINC FINGER CCCH TYPE DOMAIN CONTAINING PROTEIN"/>
    <property type="match status" value="1"/>
</dbReference>
<dbReference type="GO" id="GO:0003714">
    <property type="term" value="F:transcription corepressor activity"/>
    <property type="evidence" value="ECO:0007669"/>
    <property type="project" value="TreeGrafter"/>
</dbReference>
<keyword evidence="9" id="KW-1185">Reference proteome</keyword>
<evidence type="ECO:0000313" key="8">
    <source>
        <dbReference type="EMBL" id="CAC5369063.1"/>
    </source>
</evidence>
<name>A0A6J8AJ44_MYTCO</name>
<dbReference type="GO" id="GO:0005737">
    <property type="term" value="C:cytoplasm"/>
    <property type="evidence" value="ECO:0007669"/>
    <property type="project" value="TreeGrafter"/>
</dbReference>
<dbReference type="Proteomes" id="UP000507470">
    <property type="component" value="Unassembled WGS sequence"/>
</dbReference>
<dbReference type="InterPro" id="IPR043472">
    <property type="entry name" value="Macro_dom-like"/>
</dbReference>
<dbReference type="AlphaFoldDB" id="A0A6J8AJ44"/>
<keyword evidence="5" id="KW-0539">Nucleus</keyword>
<dbReference type="GO" id="GO:0070212">
    <property type="term" value="P:protein poly-ADP-ribosylation"/>
    <property type="evidence" value="ECO:0007669"/>
    <property type="project" value="TreeGrafter"/>
</dbReference>
<feature type="compositionally biased region" description="Polar residues" evidence="6">
    <location>
        <begin position="12"/>
        <end position="21"/>
    </location>
</feature>
<keyword evidence="3" id="KW-0808">Transferase</keyword>
<dbReference type="PANTHER" id="PTHR14453:SF102">
    <property type="entry name" value="PROTEIN MONO-ADP-RIBOSYLTRANSFERASE PARP14-LIKE"/>
    <property type="match status" value="1"/>
</dbReference>
<evidence type="ECO:0000256" key="5">
    <source>
        <dbReference type="ARBA" id="ARBA00023242"/>
    </source>
</evidence>
<dbReference type="SUPFAM" id="SSF52949">
    <property type="entry name" value="Macro domain-like"/>
    <property type="match status" value="2"/>
</dbReference>
<evidence type="ECO:0000313" key="9">
    <source>
        <dbReference type="Proteomes" id="UP000507470"/>
    </source>
</evidence>
<dbReference type="SMART" id="SM00506">
    <property type="entry name" value="A1pp"/>
    <property type="match status" value="1"/>
</dbReference>
<protein>
    <recommendedName>
        <fullName evidence="7">Macro domain-containing protein</fullName>
    </recommendedName>
</protein>
<dbReference type="GO" id="GO:1990404">
    <property type="term" value="F:NAD+-protein mono-ADP-ribosyltransferase activity"/>
    <property type="evidence" value="ECO:0007669"/>
    <property type="project" value="TreeGrafter"/>
</dbReference>
<dbReference type="InterPro" id="IPR002589">
    <property type="entry name" value="Macro_dom"/>
</dbReference>
<comment type="subcellular location">
    <subcellularLocation>
        <location evidence="1">Nucleus</location>
    </subcellularLocation>
</comment>
<feature type="domain" description="Macro" evidence="7">
    <location>
        <begin position="34"/>
        <end position="215"/>
    </location>
</feature>
<dbReference type="GO" id="GO:0010629">
    <property type="term" value="P:negative regulation of gene expression"/>
    <property type="evidence" value="ECO:0007669"/>
    <property type="project" value="TreeGrafter"/>
</dbReference>
<dbReference type="GO" id="GO:0003950">
    <property type="term" value="F:NAD+ poly-ADP-ribosyltransferase activity"/>
    <property type="evidence" value="ECO:0007669"/>
    <property type="project" value="TreeGrafter"/>
</dbReference>
<dbReference type="OrthoDB" id="10052316at2759"/>
<dbReference type="InterPro" id="IPR052056">
    <property type="entry name" value="Mono-ARTD/PARP"/>
</dbReference>
<evidence type="ECO:0000256" key="4">
    <source>
        <dbReference type="ARBA" id="ARBA00023027"/>
    </source>
</evidence>
<sequence length="267" mass="29445">MGNAQDRVETFPTASASSSTKGQRHRQKQHESRQKRQRFVQIGNIALSVIKGDIIQQTTDVLVNSAVPDLDLNKGRASKALVDAAGKSIQSECTNKYPSGINSKTVAITGPGNLHCKAIFHVTLPRWQAQGDEKNIDLIVRNCLVEANKQKLTSMSFPALGTGFLKYPPRTVIASMFKTIEDFAKKTPNTTVKVVNCIVYSEDDETYKADVIVNSCPSDMRLDTRPGLAKVMYDAAGSGLKTEIDENISQRYTNWGPSCDWRSFTTL</sequence>
<dbReference type="Gene3D" id="3.40.220.10">
    <property type="entry name" value="Leucine Aminopeptidase, subunit E, domain 1"/>
    <property type="match status" value="1"/>
</dbReference>
<accession>A0A6J8AJ44</accession>
<dbReference type="EMBL" id="CACVKT020001553">
    <property type="protein sequence ID" value="CAC5369063.1"/>
    <property type="molecule type" value="Genomic_DNA"/>
</dbReference>
<dbReference type="GO" id="GO:0005634">
    <property type="term" value="C:nucleus"/>
    <property type="evidence" value="ECO:0007669"/>
    <property type="project" value="UniProtKB-SubCell"/>
</dbReference>
<proteinExistence type="predicted"/>
<evidence type="ECO:0000259" key="7">
    <source>
        <dbReference type="PROSITE" id="PS51154"/>
    </source>
</evidence>
<reference evidence="8 9" key="1">
    <citation type="submission" date="2020-06" db="EMBL/GenBank/DDBJ databases">
        <authorList>
            <person name="Li R."/>
            <person name="Bekaert M."/>
        </authorList>
    </citation>
    <scope>NUCLEOTIDE SEQUENCE [LARGE SCALE GENOMIC DNA]</scope>
    <source>
        <strain evidence="9">wild</strain>
    </source>
</reference>
<keyword evidence="2" id="KW-0328">Glycosyltransferase</keyword>
<dbReference type="Pfam" id="PF01661">
    <property type="entry name" value="Macro"/>
    <property type="match status" value="1"/>
</dbReference>
<dbReference type="PROSITE" id="PS51154">
    <property type="entry name" value="MACRO"/>
    <property type="match status" value="1"/>
</dbReference>
<evidence type="ECO:0000256" key="2">
    <source>
        <dbReference type="ARBA" id="ARBA00022676"/>
    </source>
</evidence>
<keyword evidence="4" id="KW-0520">NAD</keyword>
<organism evidence="8 9">
    <name type="scientific">Mytilus coruscus</name>
    <name type="common">Sea mussel</name>
    <dbReference type="NCBI Taxonomy" id="42192"/>
    <lineage>
        <taxon>Eukaryota</taxon>
        <taxon>Metazoa</taxon>
        <taxon>Spiralia</taxon>
        <taxon>Lophotrochozoa</taxon>
        <taxon>Mollusca</taxon>
        <taxon>Bivalvia</taxon>
        <taxon>Autobranchia</taxon>
        <taxon>Pteriomorphia</taxon>
        <taxon>Mytilida</taxon>
        <taxon>Mytiloidea</taxon>
        <taxon>Mytilidae</taxon>
        <taxon>Mytilinae</taxon>
        <taxon>Mytilus</taxon>
    </lineage>
</organism>